<evidence type="ECO:0000313" key="2">
    <source>
        <dbReference type="Proteomes" id="UP001060215"/>
    </source>
</evidence>
<keyword evidence="1" id="KW-0808">Transferase</keyword>
<name>A0ACC0HJ48_9ERIC</name>
<reference evidence="1 2" key="1">
    <citation type="journal article" date="2022" name="Plant J.">
        <title>Chromosome-level genome of Camellia lanceoleosa provides a valuable resource for understanding genome evolution and self-incompatibility.</title>
        <authorList>
            <person name="Gong W."/>
            <person name="Xiao S."/>
            <person name="Wang L."/>
            <person name="Liao Z."/>
            <person name="Chang Y."/>
            <person name="Mo W."/>
            <person name="Hu G."/>
            <person name="Li W."/>
            <person name="Zhao G."/>
            <person name="Zhu H."/>
            <person name="Hu X."/>
            <person name="Ji K."/>
            <person name="Xiang X."/>
            <person name="Song Q."/>
            <person name="Yuan D."/>
            <person name="Jin S."/>
            <person name="Zhang L."/>
        </authorList>
    </citation>
    <scope>NUCLEOTIDE SEQUENCE [LARGE SCALE GENOMIC DNA]</scope>
    <source>
        <strain evidence="1">SQ_2022a</strain>
    </source>
</reference>
<evidence type="ECO:0000313" key="1">
    <source>
        <dbReference type="EMBL" id="KAI8012480.1"/>
    </source>
</evidence>
<accession>A0ACC0HJ48</accession>
<proteinExistence type="predicted"/>
<dbReference type="EMBL" id="CM045762">
    <property type="protein sequence ID" value="KAI8012480.1"/>
    <property type="molecule type" value="Genomic_DNA"/>
</dbReference>
<dbReference type="Proteomes" id="UP001060215">
    <property type="component" value="Chromosome 5"/>
</dbReference>
<protein>
    <submittedName>
        <fullName evidence="1">Cyclin-dependent kinase C-2</fullName>
    </submittedName>
</protein>
<keyword evidence="1" id="KW-0418">Kinase</keyword>
<sequence length="198" mass="22381">MLSSEDPGVGLSGLVNFSLEASSTVGLLMHMNGTYRAHWADRLGLCKGGGAPLAFRCIKGMGGPVPSTLIGVTRIYHVLYRERLSNGGFIRISAKDALDAEYFWTDPLPCDPRSLPKYESSHEFQTKKKRQQQRQNEEMAKRQKLQHPQQHARLIACFCRHDKEGNAGFVFFEFMDYALHPCPTVWLRNTSFLMRATS</sequence>
<gene>
    <name evidence="1" type="ORF">LOK49_LG06G02044</name>
</gene>
<comment type="caution">
    <text evidence="1">The sequence shown here is derived from an EMBL/GenBank/DDBJ whole genome shotgun (WGS) entry which is preliminary data.</text>
</comment>
<keyword evidence="2" id="KW-1185">Reference proteome</keyword>
<organism evidence="1 2">
    <name type="scientific">Camellia lanceoleosa</name>
    <dbReference type="NCBI Taxonomy" id="1840588"/>
    <lineage>
        <taxon>Eukaryota</taxon>
        <taxon>Viridiplantae</taxon>
        <taxon>Streptophyta</taxon>
        <taxon>Embryophyta</taxon>
        <taxon>Tracheophyta</taxon>
        <taxon>Spermatophyta</taxon>
        <taxon>Magnoliopsida</taxon>
        <taxon>eudicotyledons</taxon>
        <taxon>Gunneridae</taxon>
        <taxon>Pentapetalae</taxon>
        <taxon>asterids</taxon>
        <taxon>Ericales</taxon>
        <taxon>Theaceae</taxon>
        <taxon>Camellia</taxon>
    </lineage>
</organism>